<keyword evidence="1" id="KW-0732">Signal</keyword>
<sequence>MPRLNTLASIWLVVTIASYGQTTRNGDGEAYNLTESEYLSLEGGSLLPFPDLTAKVEKDVAEIRSKFPEIRNITHNRKWIPGQVLSTRIRQEQIEKLNTSSYGPLTKVEKIDVKPFFVITVMSFNKPYSPPVLCQKLEGEFGFPCTSNIVYYEYEVDNIAYRMSNSTYVFKKGTGMCKENCEDRLLWEFLVDENGSPSLVQEWVVPQNGERVVIA</sequence>
<evidence type="ECO:0000256" key="1">
    <source>
        <dbReference type="SAM" id="SignalP"/>
    </source>
</evidence>
<keyword evidence="3" id="KW-1185">Reference proteome</keyword>
<feature type="chain" id="PRO_5046060044" description="Secreted protein" evidence="1">
    <location>
        <begin position="23"/>
        <end position="215"/>
    </location>
</feature>
<proteinExistence type="predicted"/>
<dbReference type="Proteomes" id="UP001642540">
    <property type="component" value="Unassembled WGS sequence"/>
</dbReference>
<evidence type="ECO:0008006" key="4">
    <source>
        <dbReference type="Google" id="ProtNLM"/>
    </source>
</evidence>
<dbReference type="EMBL" id="CAXLJM020000148">
    <property type="protein sequence ID" value="CAL8142327.1"/>
    <property type="molecule type" value="Genomic_DNA"/>
</dbReference>
<organism evidence="2 3">
    <name type="scientific">Orchesella dallaii</name>
    <dbReference type="NCBI Taxonomy" id="48710"/>
    <lineage>
        <taxon>Eukaryota</taxon>
        <taxon>Metazoa</taxon>
        <taxon>Ecdysozoa</taxon>
        <taxon>Arthropoda</taxon>
        <taxon>Hexapoda</taxon>
        <taxon>Collembola</taxon>
        <taxon>Entomobryomorpha</taxon>
        <taxon>Entomobryoidea</taxon>
        <taxon>Orchesellidae</taxon>
        <taxon>Orchesellinae</taxon>
        <taxon>Orchesella</taxon>
    </lineage>
</organism>
<evidence type="ECO:0000313" key="2">
    <source>
        <dbReference type="EMBL" id="CAL8142327.1"/>
    </source>
</evidence>
<protein>
    <recommendedName>
        <fullName evidence="4">Secreted protein</fullName>
    </recommendedName>
</protein>
<gene>
    <name evidence="2" type="ORF">ODALV1_LOCUS29014</name>
</gene>
<accession>A0ABP1S378</accession>
<name>A0ABP1S378_9HEXA</name>
<reference evidence="2 3" key="1">
    <citation type="submission" date="2024-08" db="EMBL/GenBank/DDBJ databases">
        <authorList>
            <person name="Cucini C."/>
            <person name="Frati F."/>
        </authorList>
    </citation>
    <scope>NUCLEOTIDE SEQUENCE [LARGE SCALE GENOMIC DNA]</scope>
</reference>
<feature type="signal peptide" evidence="1">
    <location>
        <begin position="1"/>
        <end position="22"/>
    </location>
</feature>
<comment type="caution">
    <text evidence="2">The sequence shown here is derived from an EMBL/GenBank/DDBJ whole genome shotgun (WGS) entry which is preliminary data.</text>
</comment>
<evidence type="ECO:0000313" key="3">
    <source>
        <dbReference type="Proteomes" id="UP001642540"/>
    </source>
</evidence>